<accession>A0A9P5L357</accession>
<keyword evidence="3" id="KW-1185">Reference proteome</keyword>
<dbReference type="OrthoDB" id="3235083at2759"/>
<dbReference type="AlphaFoldDB" id="A0A9P5L357"/>
<name>A0A9P5L357_9HYPO</name>
<gene>
    <name evidence="2" type="ORF">G7Z17_g12369</name>
</gene>
<proteinExistence type="predicted"/>
<evidence type="ECO:0000313" key="3">
    <source>
        <dbReference type="Proteomes" id="UP000722485"/>
    </source>
</evidence>
<feature type="compositionally biased region" description="Low complexity" evidence="1">
    <location>
        <begin position="368"/>
        <end position="379"/>
    </location>
</feature>
<reference evidence="2" key="1">
    <citation type="submission" date="2020-03" db="EMBL/GenBank/DDBJ databases">
        <title>Draft Genome Sequence of Cylindrodendrum hubeiense.</title>
        <authorList>
            <person name="Buettner E."/>
            <person name="Kellner H."/>
        </authorList>
    </citation>
    <scope>NUCLEOTIDE SEQUENCE</scope>
    <source>
        <strain evidence="2">IHI 201604</strain>
    </source>
</reference>
<feature type="region of interest" description="Disordered" evidence="1">
    <location>
        <begin position="355"/>
        <end position="390"/>
    </location>
</feature>
<comment type="caution">
    <text evidence="2">The sequence shown here is derived from an EMBL/GenBank/DDBJ whole genome shotgun (WGS) entry which is preliminary data.</text>
</comment>
<protein>
    <submittedName>
        <fullName evidence="2">Uncharacterized protein</fullName>
    </submittedName>
</protein>
<feature type="compositionally biased region" description="Polar residues" evidence="1">
    <location>
        <begin position="355"/>
        <end position="367"/>
    </location>
</feature>
<dbReference type="Proteomes" id="UP000722485">
    <property type="component" value="Unassembled WGS sequence"/>
</dbReference>
<evidence type="ECO:0000313" key="2">
    <source>
        <dbReference type="EMBL" id="KAF7539729.1"/>
    </source>
</evidence>
<organism evidence="2 3">
    <name type="scientific">Cylindrodendrum hubeiense</name>
    <dbReference type="NCBI Taxonomy" id="595255"/>
    <lineage>
        <taxon>Eukaryota</taxon>
        <taxon>Fungi</taxon>
        <taxon>Dikarya</taxon>
        <taxon>Ascomycota</taxon>
        <taxon>Pezizomycotina</taxon>
        <taxon>Sordariomycetes</taxon>
        <taxon>Hypocreomycetidae</taxon>
        <taxon>Hypocreales</taxon>
        <taxon>Nectriaceae</taxon>
        <taxon>Cylindrodendrum</taxon>
    </lineage>
</organism>
<evidence type="ECO:0000256" key="1">
    <source>
        <dbReference type="SAM" id="MobiDB-lite"/>
    </source>
</evidence>
<sequence>MLSLKSVNNDDSNAALVSSLLSVDENGNLTLLQQDSASQLWQRYPFWHASSENVIELKGYMLRMHAVASSDDESPLIPGCWLRVSSSGVVRSIINGRHASLSPTPQWYQANAKGVLNIMLQNDDATCHQFVADSFRAAKPGSRETSLGNALLDPSKKLIKKLDVGNVSDDDLKAAADSISTLVDQAHQYHDGNQQEFASFKAAMLAPGVGGALPYDAQFFSLGGLIDDIEGAWNWVEHKLEEAWKWGCEFFEDVSGRVWKFIIHIGDEVFNFVLKTVSTIVKAITWVFRKLGALLKDIVEFLGYLFNWTDILDTADSISTSFNVALDYGQDLLSKSELNIDSWLEDLRTTIKNQLPGLQNNTYDGTQESPPRLESEPPSQFAGDGSDEDEVKSGVAYNWSTYYFTYGGGTTNAYLHDDEEKAEDSPEQIILTIWDDVQSEVGRIVKLAGTLAKDLLDFFLSGKYKIQGLMGKISADLVDSMIDSLKTLGNILFEALSQGINLARDVANKTIDIPVLGWLWKHVIAGGESLSLLGLCSLILAIPTTVLYKLKMKIAPPKLKSRLTKESFHQYVSGTAESGFTSDITNFRLAAASSHELVYGEFETISLLVDGAFEGTGLESIPIGPIAAVTNVLNSTSLTFETVGGFISWPVEGSDGTTTMEIDSFDLGKFAKYSKWGLTVTNFAANAVVKIVAKGKKAEQPVLKRWKGSVAAVISVPMLCVALTGDINDSREGTQKTEIIVNHFIEAFLKFGKQWGFAAASWNDEIENEVMYIGLAVKEVCTYVGYGLKVLDFIEGHI</sequence>
<dbReference type="EMBL" id="JAANBB010000550">
    <property type="protein sequence ID" value="KAF7539729.1"/>
    <property type="molecule type" value="Genomic_DNA"/>
</dbReference>